<dbReference type="AlphaFoldDB" id="A0A0N8QMI0"/>
<gene>
    <name evidence="1" type="ORF">ALO88_00842</name>
</gene>
<proteinExistence type="predicted"/>
<reference evidence="1 2" key="1">
    <citation type="submission" date="2015-09" db="EMBL/GenBank/DDBJ databases">
        <title>Genome announcement of multiple Pseudomonas syringae strains.</title>
        <authorList>
            <person name="Thakur S."/>
            <person name="Wang P.W."/>
            <person name="Gong Y."/>
            <person name="Weir B.S."/>
            <person name="Guttman D.S."/>
        </authorList>
    </citation>
    <scope>NUCLEOTIDE SEQUENCE [LARGE SCALE GENOMIC DNA]</scope>
    <source>
        <strain evidence="1 2">ICMP4303</strain>
    </source>
</reference>
<accession>A0A0N8QMI0</accession>
<evidence type="ECO:0008006" key="3">
    <source>
        <dbReference type="Google" id="ProtNLM"/>
    </source>
</evidence>
<comment type="caution">
    <text evidence="1">The sequence shown here is derived from an EMBL/GenBank/DDBJ whole genome shotgun (WGS) entry which is preliminary data.</text>
</comment>
<dbReference type="EMBL" id="LJPT01000153">
    <property type="protein sequence ID" value="KPW44846.1"/>
    <property type="molecule type" value="Genomic_DNA"/>
</dbReference>
<sequence length="241" mass="26270">MMSDPVGVSEQAANGLMGLSKNPWGSFKNSVEASQTKEAMATIYDMQGNTAASAAIRAKSDLEFALNFLPANRAKTLAELGSGAKATASTVGSTVQNGEAATGLLSTQLAKDVKSYLTDIQSLTGRQFTPQQLELLKADLRENTYSRLSKEEVKLNRAEFDSKLPSLRAEWEKNTGASWPKETYIDKYGNQATRNYDAHHVIENKFGGKAEWWNITPAMRGVEHQGGIHRAQGPAEKIFGK</sequence>
<dbReference type="Proteomes" id="UP000050425">
    <property type="component" value="Unassembled WGS sequence"/>
</dbReference>
<dbReference type="PATRIC" id="fig|251702.3.peg.1113"/>
<organism evidence="1 2">
    <name type="scientific">Pseudomonas syringae pv. antirrhini</name>
    <dbReference type="NCBI Taxonomy" id="251702"/>
    <lineage>
        <taxon>Bacteria</taxon>
        <taxon>Pseudomonadati</taxon>
        <taxon>Pseudomonadota</taxon>
        <taxon>Gammaproteobacteria</taxon>
        <taxon>Pseudomonadales</taxon>
        <taxon>Pseudomonadaceae</taxon>
        <taxon>Pseudomonas</taxon>
    </lineage>
</organism>
<protein>
    <recommendedName>
        <fullName evidence="3">HNH endonuclease</fullName>
    </recommendedName>
</protein>
<name>A0A0N8QMI0_9PSED</name>
<evidence type="ECO:0000313" key="1">
    <source>
        <dbReference type="EMBL" id="KPW44846.1"/>
    </source>
</evidence>
<evidence type="ECO:0000313" key="2">
    <source>
        <dbReference type="Proteomes" id="UP000050425"/>
    </source>
</evidence>